<sequence>MVVYLRGRFVVALAAAAFALAGCSTASGPESRGGSPGVSAVSGGVTGDATLQVVQSLPPPANTNNGADQLISPSDVLDVGVFQVSDLNRTVQVDSAGNVSLPLVGTQKAAGLTVRALEASLEREYGSKYLQNPDVTVFMKESAGQKVTVDGEVNRAGIYPIPANTTLLQIVALAGGFRPVADVSKVYVFRQVGPKQLVANMNVEAVRNGAQPDPKIYGGDKVVVFSSSSKVAFQNLKESLGMVANAGRFVPVPY</sequence>
<evidence type="ECO:0000259" key="3">
    <source>
        <dbReference type="Pfam" id="PF02563"/>
    </source>
</evidence>
<protein>
    <submittedName>
        <fullName evidence="5">GumB protein</fullName>
    </submittedName>
</protein>
<evidence type="ECO:0000256" key="2">
    <source>
        <dbReference type="SAM" id="SignalP"/>
    </source>
</evidence>
<organism evidence="5 6">
    <name type="scientific">Hansschlegelia plantiphila</name>
    <dbReference type="NCBI Taxonomy" id="374655"/>
    <lineage>
        <taxon>Bacteria</taxon>
        <taxon>Pseudomonadati</taxon>
        <taxon>Pseudomonadota</taxon>
        <taxon>Alphaproteobacteria</taxon>
        <taxon>Hyphomicrobiales</taxon>
        <taxon>Methylopilaceae</taxon>
        <taxon>Hansschlegelia</taxon>
    </lineage>
</organism>
<feature type="chain" id="PRO_5040812980" evidence="2">
    <location>
        <begin position="27"/>
        <end position="254"/>
    </location>
</feature>
<dbReference type="Gene3D" id="3.10.560.10">
    <property type="entry name" value="Outer membrane lipoprotein wza domain like"/>
    <property type="match status" value="1"/>
</dbReference>
<keyword evidence="1 2" id="KW-0732">Signal</keyword>
<dbReference type="InterPro" id="IPR049712">
    <property type="entry name" value="Poly_export"/>
</dbReference>
<dbReference type="InterPro" id="IPR019554">
    <property type="entry name" value="Soluble_ligand-bd"/>
</dbReference>
<evidence type="ECO:0000256" key="1">
    <source>
        <dbReference type="ARBA" id="ARBA00022729"/>
    </source>
</evidence>
<dbReference type="PANTHER" id="PTHR33619">
    <property type="entry name" value="POLYSACCHARIDE EXPORT PROTEIN GFCE-RELATED"/>
    <property type="match status" value="1"/>
</dbReference>
<dbReference type="PANTHER" id="PTHR33619:SF3">
    <property type="entry name" value="POLYSACCHARIDE EXPORT PROTEIN GFCE-RELATED"/>
    <property type="match status" value="1"/>
</dbReference>
<dbReference type="InterPro" id="IPR003715">
    <property type="entry name" value="Poly_export_N"/>
</dbReference>
<dbReference type="AlphaFoldDB" id="A0A9W6MXB4"/>
<feature type="domain" description="Soluble ligand binding" evidence="4">
    <location>
        <begin position="146"/>
        <end position="195"/>
    </location>
</feature>
<reference evidence="5" key="2">
    <citation type="submission" date="2023-01" db="EMBL/GenBank/DDBJ databases">
        <authorList>
            <person name="Sun Q."/>
            <person name="Evtushenko L."/>
        </authorList>
    </citation>
    <scope>NUCLEOTIDE SEQUENCE</scope>
    <source>
        <strain evidence="5">VKM B-2347</strain>
    </source>
</reference>
<evidence type="ECO:0000313" key="6">
    <source>
        <dbReference type="Proteomes" id="UP001143372"/>
    </source>
</evidence>
<dbReference type="PROSITE" id="PS51257">
    <property type="entry name" value="PROKAR_LIPOPROTEIN"/>
    <property type="match status" value="1"/>
</dbReference>
<reference evidence="5" key="1">
    <citation type="journal article" date="2014" name="Int. J. Syst. Evol. Microbiol.">
        <title>Complete genome sequence of Corynebacterium casei LMG S-19264T (=DSM 44701T), isolated from a smear-ripened cheese.</title>
        <authorList>
            <consortium name="US DOE Joint Genome Institute (JGI-PGF)"/>
            <person name="Walter F."/>
            <person name="Albersmeier A."/>
            <person name="Kalinowski J."/>
            <person name="Ruckert C."/>
        </authorList>
    </citation>
    <scope>NUCLEOTIDE SEQUENCE</scope>
    <source>
        <strain evidence="5">VKM B-2347</strain>
    </source>
</reference>
<dbReference type="GO" id="GO:0015159">
    <property type="term" value="F:polysaccharide transmembrane transporter activity"/>
    <property type="evidence" value="ECO:0007669"/>
    <property type="project" value="InterPro"/>
</dbReference>
<feature type="domain" description="Polysaccharide export protein N-terminal" evidence="3">
    <location>
        <begin position="66"/>
        <end position="139"/>
    </location>
</feature>
<dbReference type="Pfam" id="PF10531">
    <property type="entry name" value="SLBB"/>
    <property type="match status" value="1"/>
</dbReference>
<name>A0A9W6MXB4_9HYPH</name>
<comment type="caution">
    <text evidence="5">The sequence shown here is derived from an EMBL/GenBank/DDBJ whole genome shotgun (WGS) entry which is preliminary data.</text>
</comment>
<accession>A0A9W6MXB4</accession>
<dbReference type="EMBL" id="BSFI01000023">
    <property type="protein sequence ID" value="GLK69717.1"/>
    <property type="molecule type" value="Genomic_DNA"/>
</dbReference>
<dbReference type="Proteomes" id="UP001143372">
    <property type="component" value="Unassembled WGS sequence"/>
</dbReference>
<dbReference type="Pfam" id="PF02563">
    <property type="entry name" value="Poly_export"/>
    <property type="match status" value="1"/>
</dbReference>
<feature type="signal peptide" evidence="2">
    <location>
        <begin position="1"/>
        <end position="26"/>
    </location>
</feature>
<gene>
    <name evidence="5" type="primary">gumB</name>
    <name evidence="5" type="ORF">GCM10008179_33550</name>
</gene>
<proteinExistence type="predicted"/>
<evidence type="ECO:0000313" key="5">
    <source>
        <dbReference type="EMBL" id="GLK69717.1"/>
    </source>
</evidence>
<evidence type="ECO:0000259" key="4">
    <source>
        <dbReference type="Pfam" id="PF10531"/>
    </source>
</evidence>
<keyword evidence="6" id="KW-1185">Reference proteome</keyword>